<proteinExistence type="predicted"/>
<keyword evidence="2" id="KW-1185">Reference proteome</keyword>
<sequence>MTTTAMADARLSIPLGYLSPTLGGRAGRVQSWQHLDHLVDHARADGEWFLLHRLDDPAERFLQLRPISPERTAIQIGERRAETQRHAVWSLERATPPTPELHGMVLDWLGGAASSAPVDAEQRLDDDEPF</sequence>
<evidence type="ECO:0000313" key="2">
    <source>
        <dbReference type="Proteomes" id="UP001164706"/>
    </source>
</evidence>
<dbReference type="AlphaFoldDB" id="A0A9E8S8N8"/>
<dbReference type="RefSeq" id="WP_267780869.1">
    <property type="nucleotide sequence ID" value="NZ_CP113089.1"/>
</dbReference>
<gene>
    <name evidence="1" type="ORF">OVN18_11240</name>
</gene>
<evidence type="ECO:0000313" key="1">
    <source>
        <dbReference type="EMBL" id="WAB81109.1"/>
    </source>
</evidence>
<organism evidence="1 2">
    <name type="scientific">Microcella daejeonensis</name>
    <dbReference type="NCBI Taxonomy" id="2994971"/>
    <lineage>
        <taxon>Bacteria</taxon>
        <taxon>Bacillati</taxon>
        <taxon>Actinomycetota</taxon>
        <taxon>Actinomycetes</taxon>
        <taxon>Micrococcales</taxon>
        <taxon>Microbacteriaceae</taxon>
        <taxon>Microcella</taxon>
    </lineage>
</organism>
<dbReference type="EMBL" id="CP113089">
    <property type="protein sequence ID" value="WAB81109.1"/>
    <property type="molecule type" value="Genomic_DNA"/>
</dbReference>
<dbReference type="Proteomes" id="UP001164706">
    <property type="component" value="Chromosome"/>
</dbReference>
<name>A0A9E8S8N8_9MICO</name>
<dbReference type="KEGG" id="mdb:OVN18_11240"/>
<accession>A0A9E8S8N8</accession>
<protein>
    <submittedName>
        <fullName evidence="1">Uncharacterized protein</fullName>
    </submittedName>
</protein>
<reference evidence="1" key="1">
    <citation type="submission" date="2022-11" db="EMBL/GenBank/DDBJ databases">
        <title>Description of Microcella daejonensis nov. sp, isolated from riverside soil.</title>
        <authorList>
            <person name="Molina K.M."/>
            <person name="Kim S.B."/>
        </authorList>
    </citation>
    <scope>NUCLEOTIDE SEQUENCE</scope>
    <source>
        <strain evidence="1">MMS21-STM12</strain>
    </source>
</reference>